<accession>A0ABU6T8Z9</accession>
<evidence type="ECO:0000313" key="3">
    <source>
        <dbReference type="Proteomes" id="UP001341840"/>
    </source>
</evidence>
<keyword evidence="3" id="KW-1185">Reference proteome</keyword>
<comment type="caution">
    <text evidence="2">The sequence shown here is derived from an EMBL/GenBank/DDBJ whole genome shotgun (WGS) entry which is preliminary data.</text>
</comment>
<dbReference type="InterPro" id="IPR027353">
    <property type="entry name" value="NET_dom"/>
</dbReference>
<name>A0ABU6T8Z9_9FABA</name>
<reference evidence="2 3" key="1">
    <citation type="journal article" date="2023" name="Plants (Basel)">
        <title>Bridging the Gap: Combining Genomics and Transcriptomics Approaches to Understand Stylosanthes scabra, an Orphan Legume from the Brazilian Caatinga.</title>
        <authorList>
            <person name="Ferreira-Neto J.R.C."/>
            <person name="da Silva M.D."/>
            <person name="Binneck E."/>
            <person name="de Melo N.F."/>
            <person name="da Silva R.H."/>
            <person name="de Melo A.L.T.M."/>
            <person name="Pandolfi V."/>
            <person name="Bustamante F.O."/>
            <person name="Brasileiro-Vidal A.C."/>
            <person name="Benko-Iseppon A.M."/>
        </authorList>
    </citation>
    <scope>NUCLEOTIDE SEQUENCE [LARGE SCALE GENOMIC DNA]</scope>
    <source>
        <tissue evidence="2">Leaves</tissue>
    </source>
</reference>
<dbReference type="Proteomes" id="UP001341840">
    <property type="component" value="Unassembled WGS sequence"/>
</dbReference>
<sequence length="99" mass="11001">MEAKDGSGYKNVREICSDVRKLSSPEKVLLGTALPRLSPEYLIKALQIVHENNPNFQPTAEVVELDINSQVSNTFEHSTPLRKHKVRGFGYGGSTRSCD</sequence>
<evidence type="ECO:0000313" key="2">
    <source>
        <dbReference type="EMBL" id="MED6144508.1"/>
    </source>
</evidence>
<feature type="domain" description="NET" evidence="1">
    <location>
        <begin position="22"/>
        <end position="75"/>
    </location>
</feature>
<organism evidence="2 3">
    <name type="scientific">Stylosanthes scabra</name>
    <dbReference type="NCBI Taxonomy" id="79078"/>
    <lineage>
        <taxon>Eukaryota</taxon>
        <taxon>Viridiplantae</taxon>
        <taxon>Streptophyta</taxon>
        <taxon>Embryophyta</taxon>
        <taxon>Tracheophyta</taxon>
        <taxon>Spermatophyta</taxon>
        <taxon>Magnoliopsida</taxon>
        <taxon>eudicotyledons</taxon>
        <taxon>Gunneridae</taxon>
        <taxon>Pentapetalae</taxon>
        <taxon>rosids</taxon>
        <taxon>fabids</taxon>
        <taxon>Fabales</taxon>
        <taxon>Fabaceae</taxon>
        <taxon>Papilionoideae</taxon>
        <taxon>50 kb inversion clade</taxon>
        <taxon>dalbergioids sensu lato</taxon>
        <taxon>Dalbergieae</taxon>
        <taxon>Pterocarpus clade</taxon>
        <taxon>Stylosanthes</taxon>
    </lineage>
</organism>
<gene>
    <name evidence="2" type="primary">IMB1_3</name>
    <name evidence="2" type="ORF">PIB30_016355</name>
</gene>
<proteinExistence type="predicted"/>
<dbReference type="EMBL" id="JASCZI010090667">
    <property type="protein sequence ID" value="MED6144508.1"/>
    <property type="molecule type" value="Genomic_DNA"/>
</dbReference>
<protein>
    <submittedName>
        <fullName evidence="2">Transcription factor GTE1</fullName>
    </submittedName>
</protein>
<dbReference type="Pfam" id="PF17035">
    <property type="entry name" value="BET"/>
    <property type="match status" value="1"/>
</dbReference>
<dbReference type="Gene3D" id="1.20.1270.220">
    <property type="match status" value="1"/>
</dbReference>
<dbReference type="InterPro" id="IPR038336">
    <property type="entry name" value="NET_sf"/>
</dbReference>
<evidence type="ECO:0000259" key="1">
    <source>
        <dbReference type="Pfam" id="PF17035"/>
    </source>
</evidence>